<comment type="catalytic activity">
    <reaction evidence="1">
        <text>7-phospho-2-dehydro-3-deoxy-D-arabino-heptonate = 3-dehydroquinate + phosphate</text>
        <dbReference type="Rhea" id="RHEA:21968"/>
        <dbReference type="ChEBI" id="CHEBI:32364"/>
        <dbReference type="ChEBI" id="CHEBI:43474"/>
        <dbReference type="ChEBI" id="CHEBI:58394"/>
        <dbReference type="EC" id="4.2.3.4"/>
    </reaction>
</comment>
<dbReference type="AlphaFoldDB" id="A0A0H3U8J0"/>
<dbReference type="GO" id="GO:0000166">
    <property type="term" value="F:nucleotide binding"/>
    <property type="evidence" value="ECO:0007669"/>
    <property type="project" value="UniProtKB-KW"/>
</dbReference>
<evidence type="ECO:0000256" key="2">
    <source>
        <dbReference type="ARBA" id="ARBA00001911"/>
    </source>
</evidence>
<dbReference type="InterPro" id="IPR030960">
    <property type="entry name" value="DHQS/DOIS_N"/>
</dbReference>
<dbReference type="SUPFAM" id="SSF56796">
    <property type="entry name" value="Dehydroquinate synthase-like"/>
    <property type="match status" value="1"/>
</dbReference>
<evidence type="ECO:0000256" key="12">
    <source>
        <dbReference type="ARBA" id="ARBA00022741"/>
    </source>
</evidence>
<dbReference type="CDD" id="cd08195">
    <property type="entry name" value="DHQS"/>
    <property type="match status" value="1"/>
</dbReference>
<evidence type="ECO:0000256" key="10">
    <source>
        <dbReference type="ARBA" id="ARBA00022605"/>
    </source>
</evidence>
<evidence type="ECO:0000256" key="8">
    <source>
        <dbReference type="ARBA" id="ARBA00017684"/>
    </source>
</evidence>
<evidence type="ECO:0000313" key="21">
    <source>
        <dbReference type="EMBL" id="AIF26836.1"/>
    </source>
</evidence>
<evidence type="ECO:0000256" key="5">
    <source>
        <dbReference type="ARBA" id="ARBA00004661"/>
    </source>
</evidence>
<dbReference type="GO" id="GO:0005737">
    <property type="term" value="C:cytoplasm"/>
    <property type="evidence" value="ECO:0007669"/>
    <property type="project" value="UniProtKB-SubCell"/>
</dbReference>
<name>A0A0H3U8J0_9BACT</name>
<evidence type="ECO:0000256" key="6">
    <source>
        <dbReference type="ARBA" id="ARBA00005412"/>
    </source>
</evidence>
<feature type="domain" description="3-dehydroquinate synthase N-terminal" evidence="19">
    <location>
        <begin position="51"/>
        <end position="162"/>
    </location>
</feature>
<evidence type="ECO:0000256" key="17">
    <source>
        <dbReference type="ARBA" id="ARBA00023285"/>
    </source>
</evidence>
<dbReference type="Gene3D" id="1.20.1090.10">
    <property type="entry name" value="Dehydroquinate synthase-like - alpha domain"/>
    <property type="match status" value="1"/>
</dbReference>
<dbReference type="Pfam" id="PF01761">
    <property type="entry name" value="DHQ_synthase"/>
    <property type="match status" value="1"/>
</dbReference>
<dbReference type="PIRSF" id="PIRSF001455">
    <property type="entry name" value="DHQ_synth"/>
    <property type="match status" value="1"/>
</dbReference>
<comment type="pathway">
    <text evidence="5">Metabolic intermediate biosynthesis; chorismate biosynthesis; chorismate from D-erythrose 4-phosphate and phosphoenolpyruvate: step 2/7.</text>
</comment>
<evidence type="ECO:0000256" key="4">
    <source>
        <dbReference type="ARBA" id="ARBA00004496"/>
    </source>
</evidence>
<evidence type="ECO:0000256" key="1">
    <source>
        <dbReference type="ARBA" id="ARBA00001393"/>
    </source>
</evidence>
<dbReference type="InterPro" id="IPR030963">
    <property type="entry name" value="DHQ_synth_fam"/>
</dbReference>
<evidence type="ECO:0000256" key="14">
    <source>
        <dbReference type="ARBA" id="ARBA00023027"/>
    </source>
</evidence>
<evidence type="ECO:0000256" key="7">
    <source>
        <dbReference type="ARBA" id="ARBA00013031"/>
    </source>
</evidence>
<dbReference type="Gene3D" id="3.40.50.1970">
    <property type="match status" value="1"/>
</dbReference>
<comment type="similarity">
    <text evidence="6">Belongs to the sugar phosphate cyclases superfamily. Dehydroquinate synthase family.</text>
</comment>
<dbReference type="NCBIfam" id="TIGR01357">
    <property type="entry name" value="aroB"/>
    <property type="match status" value="1"/>
</dbReference>
<dbReference type="GO" id="GO:0009423">
    <property type="term" value="P:chorismate biosynthetic process"/>
    <property type="evidence" value="ECO:0007669"/>
    <property type="project" value="UniProtKB-UniRule"/>
</dbReference>
<dbReference type="InterPro" id="IPR056179">
    <property type="entry name" value="DHQS_C"/>
</dbReference>
<evidence type="ECO:0000256" key="3">
    <source>
        <dbReference type="ARBA" id="ARBA00001941"/>
    </source>
</evidence>
<comment type="cofactor">
    <cofactor evidence="3">
        <name>Co(2+)</name>
        <dbReference type="ChEBI" id="CHEBI:48828"/>
    </cofactor>
</comment>
<feature type="domain" description="3-dehydroquinate synthase C-terminal" evidence="20">
    <location>
        <begin position="165"/>
        <end position="315"/>
    </location>
</feature>
<dbReference type="InterPro" id="IPR050071">
    <property type="entry name" value="Dehydroquinate_synthase"/>
</dbReference>
<sequence length="353" mass="39586">MIITSDIDLALREQTALIAEGQVFILTDENTRRHCLPIVQQTLQLPEDRILTVAAGEEHKNLQTVELIWQFLVDRGATRHSMLINLGGGVITDMGGFAAATYMRGMQFLNIPTTLLGMVDAAAGGKTGFDFAGMKNQIGLFRMPKETIIHTEFLRTLDPHHILSGFGEMLKHALISSPLELMAISAFDIEQYINRPNDELQTEFEELISRSIDIKNYIVESDPEETGMRQTLNFGHTVGHALEAYALQAGEPLLHGYAVVYGMIAELYLSHLKLGFPERDLQQVISLMKQFYGKYTCPCKSYDQLISLMQHDKKNPSQDQIAFTLLRTVGNYRLGCVCTPEEIKEALDALFNC</sequence>
<keyword evidence="11" id="KW-0479">Metal-binding</keyword>
<keyword evidence="10" id="KW-0028">Amino-acid biosynthesis</keyword>
<comment type="cofactor">
    <cofactor evidence="2">
        <name>NAD(+)</name>
        <dbReference type="ChEBI" id="CHEBI:57540"/>
    </cofactor>
</comment>
<organism evidence="21">
    <name type="scientific">uncultured bacterium fosmid pJB102C1</name>
    <dbReference type="NCBI Taxonomy" id="1478050"/>
    <lineage>
        <taxon>Bacteria</taxon>
        <taxon>environmental samples</taxon>
    </lineage>
</organism>
<proteinExistence type="inferred from homology"/>
<accession>A0A0H3U8J0</accession>
<reference evidence="21" key="1">
    <citation type="submission" date="2013-08" db="EMBL/GenBank/DDBJ databases">
        <title>Comparison of modified E. coli strains.</title>
        <authorList>
            <person name="Juergensen J."/>
            <person name="Bonge A."/>
            <person name="Streit W.R."/>
        </authorList>
    </citation>
    <scope>NUCLEOTIDE SEQUENCE</scope>
</reference>
<evidence type="ECO:0000256" key="13">
    <source>
        <dbReference type="ARBA" id="ARBA00022833"/>
    </source>
</evidence>
<keyword evidence="17" id="KW-0170">Cobalt</keyword>
<keyword evidence="15" id="KW-0057">Aromatic amino acid biosynthesis</keyword>
<dbReference type="GO" id="GO:0046872">
    <property type="term" value="F:metal ion binding"/>
    <property type="evidence" value="ECO:0007669"/>
    <property type="project" value="UniProtKB-KW"/>
</dbReference>
<evidence type="ECO:0000259" key="20">
    <source>
        <dbReference type="Pfam" id="PF24621"/>
    </source>
</evidence>
<dbReference type="EC" id="4.2.3.4" evidence="7 18"/>
<keyword evidence="16" id="KW-0456">Lyase</keyword>
<evidence type="ECO:0000256" key="16">
    <source>
        <dbReference type="ARBA" id="ARBA00023239"/>
    </source>
</evidence>
<evidence type="ECO:0000256" key="11">
    <source>
        <dbReference type="ARBA" id="ARBA00022723"/>
    </source>
</evidence>
<evidence type="ECO:0000256" key="15">
    <source>
        <dbReference type="ARBA" id="ARBA00023141"/>
    </source>
</evidence>
<protein>
    <recommendedName>
        <fullName evidence="8 18">3-dehydroquinate synthase</fullName>
        <ecNumber evidence="7 18">4.2.3.4</ecNumber>
    </recommendedName>
</protein>
<dbReference type="InterPro" id="IPR016037">
    <property type="entry name" value="DHQ_synth_AroB"/>
</dbReference>
<keyword evidence="13" id="KW-0862">Zinc</keyword>
<keyword evidence="12" id="KW-0547">Nucleotide-binding</keyword>
<keyword evidence="14" id="KW-0520">NAD</keyword>
<keyword evidence="9" id="KW-0963">Cytoplasm</keyword>
<dbReference type="GO" id="GO:0009073">
    <property type="term" value="P:aromatic amino acid family biosynthetic process"/>
    <property type="evidence" value="ECO:0007669"/>
    <property type="project" value="UniProtKB-KW"/>
</dbReference>
<dbReference type="PANTHER" id="PTHR43622">
    <property type="entry name" value="3-DEHYDROQUINATE SYNTHASE"/>
    <property type="match status" value="1"/>
</dbReference>
<evidence type="ECO:0000256" key="18">
    <source>
        <dbReference type="NCBIfam" id="TIGR01357"/>
    </source>
</evidence>
<dbReference type="PANTHER" id="PTHR43622:SF7">
    <property type="entry name" value="3-DEHYDROQUINATE SYNTHASE, CHLOROPLASTIC"/>
    <property type="match status" value="1"/>
</dbReference>
<comment type="subcellular location">
    <subcellularLocation>
        <location evidence="4">Cytoplasm</location>
    </subcellularLocation>
</comment>
<dbReference type="GO" id="GO:0008652">
    <property type="term" value="P:amino acid biosynthetic process"/>
    <property type="evidence" value="ECO:0007669"/>
    <property type="project" value="UniProtKB-KW"/>
</dbReference>
<evidence type="ECO:0000259" key="19">
    <source>
        <dbReference type="Pfam" id="PF01761"/>
    </source>
</evidence>
<evidence type="ECO:0000256" key="9">
    <source>
        <dbReference type="ARBA" id="ARBA00022490"/>
    </source>
</evidence>
<dbReference type="EMBL" id="KF540248">
    <property type="protein sequence ID" value="AIF26836.1"/>
    <property type="molecule type" value="Genomic_DNA"/>
</dbReference>
<dbReference type="GO" id="GO:0003856">
    <property type="term" value="F:3-dehydroquinate synthase activity"/>
    <property type="evidence" value="ECO:0007669"/>
    <property type="project" value="UniProtKB-UniRule"/>
</dbReference>
<dbReference type="Pfam" id="PF24621">
    <property type="entry name" value="DHQS_C"/>
    <property type="match status" value="1"/>
</dbReference>